<keyword evidence="3" id="KW-1185">Reference proteome</keyword>
<evidence type="ECO:0000256" key="1">
    <source>
        <dbReference type="SAM" id="MobiDB-lite"/>
    </source>
</evidence>
<comment type="caution">
    <text evidence="2">The sequence shown here is derived from an EMBL/GenBank/DDBJ whole genome shotgun (WGS) entry which is preliminary data.</text>
</comment>
<gene>
    <name evidence="2" type="ORF">FB45DRAFT_1033010</name>
</gene>
<feature type="region of interest" description="Disordered" evidence="1">
    <location>
        <begin position="268"/>
        <end position="336"/>
    </location>
</feature>
<reference evidence="2" key="1">
    <citation type="submission" date="2023-03" db="EMBL/GenBank/DDBJ databases">
        <title>Massive genome expansion in bonnet fungi (Mycena s.s.) driven by repeated elements and novel gene families across ecological guilds.</title>
        <authorList>
            <consortium name="Lawrence Berkeley National Laboratory"/>
            <person name="Harder C.B."/>
            <person name="Miyauchi S."/>
            <person name="Viragh M."/>
            <person name="Kuo A."/>
            <person name="Thoen E."/>
            <person name="Andreopoulos B."/>
            <person name="Lu D."/>
            <person name="Skrede I."/>
            <person name="Drula E."/>
            <person name="Henrissat B."/>
            <person name="Morin E."/>
            <person name="Kohler A."/>
            <person name="Barry K."/>
            <person name="LaButti K."/>
            <person name="Morin E."/>
            <person name="Salamov A."/>
            <person name="Lipzen A."/>
            <person name="Mereny Z."/>
            <person name="Hegedus B."/>
            <person name="Baldrian P."/>
            <person name="Stursova M."/>
            <person name="Weitz H."/>
            <person name="Taylor A."/>
            <person name="Grigoriev I.V."/>
            <person name="Nagy L.G."/>
            <person name="Martin F."/>
            <person name="Kauserud H."/>
        </authorList>
    </citation>
    <scope>NUCLEOTIDE SEQUENCE</scope>
    <source>
        <strain evidence="2">9284</strain>
    </source>
</reference>
<accession>A0AAD7FHE7</accession>
<organism evidence="2 3">
    <name type="scientific">Roridomyces roridus</name>
    <dbReference type="NCBI Taxonomy" id="1738132"/>
    <lineage>
        <taxon>Eukaryota</taxon>
        <taxon>Fungi</taxon>
        <taxon>Dikarya</taxon>
        <taxon>Basidiomycota</taxon>
        <taxon>Agaricomycotina</taxon>
        <taxon>Agaricomycetes</taxon>
        <taxon>Agaricomycetidae</taxon>
        <taxon>Agaricales</taxon>
        <taxon>Marasmiineae</taxon>
        <taxon>Mycenaceae</taxon>
        <taxon>Roridomyces</taxon>
    </lineage>
</organism>
<feature type="compositionally biased region" description="Basic residues" evidence="1">
    <location>
        <begin position="90"/>
        <end position="100"/>
    </location>
</feature>
<dbReference type="Proteomes" id="UP001221142">
    <property type="component" value="Unassembled WGS sequence"/>
</dbReference>
<sequence>MDPVYIALILCLLATNLGRIHSVAIWLSNWFTTNFMGPTFVPYLTPDGEILGRVRIPPDRRRDILRRPTSAAAAETSSNEHPSQDDDRKTRRVPASKKVSKAPTPMPSLPASDSPHWDCWPDGEFRRLFKLRELELTQDLASNWVLETLRTRGSVKSPTWAKVGPGYRRVALPTRCTTDALHYRRQLQLNCPLCGETLFSRDCGVESSVHRFLEGVYFIHEGFHTHGRFTHSTRSSLSARQATIIEYSPRFIPSNELSLEVDAAEEVSSLHHHHGPDVLQARRKSSDDSSVSNPDSYGTADFSRIERKEMMDDPDADAPEEQVQTDGEIDELDESE</sequence>
<name>A0AAD7FHE7_9AGAR</name>
<evidence type="ECO:0000313" key="2">
    <source>
        <dbReference type="EMBL" id="KAJ7620331.1"/>
    </source>
</evidence>
<feature type="compositionally biased region" description="Acidic residues" evidence="1">
    <location>
        <begin position="327"/>
        <end position="336"/>
    </location>
</feature>
<protein>
    <submittedName>
        <fullName evidence="2">Uncharacterized protein</fullName>
    </submittedName>
</protein>
<feature type="region of interest" description="Disordered" evidence="1">
    <location>
        <begin position="68"/>
        <end position="114"/>
    </location>
</feature>
<evidence type="ECO:0000313" key="3">
    <source>
        <dbReference type="Proteomes" id="UP001221142"/>
    </source>
</evidence>
<proteinExistence type="predicted"/>
<dbReference type="EMBL" id="JARKIF010000017">
    <property type="protein sequence ID" value="KAJ7620331.1"/>
    <property type="molecule type" value="Genomic_DNA"/>
</dbReference>
<dbReference type="AlphaFoldDB" id="A0AAD7FHE7"/>